<name>A0ABP6ZYV8_9ACTN</name>
<protein>
    <submittedName>
        <fullName evidence="1">Uncharacterized protein</fullName>
    </submittedName>
</protein>
<evidence type="ECO:0000313" key="1">
    <source>
        <dbReference type="EMBL" id="GAA3622616.1"/>
    </source>
</evidence>
<organism evidence="1 2">
    <name type="scientific">Kineosporia mesophila</name>
    <dbReference type="NCBI Taxonomy" id="566012"/>
    <lineage>
        <taxon>Bacteria</taxon>
        <taxon>Bacillati</taxon>
        <taxon>Actinomycetota</taxon>
        <taxon>Actinomycetes</taxon>
        <taxon>Kineosporiales</taxon>
        <taxon>Kineosporiaceae</taxon>
        <taxon>Kineosporia</taxon>
    </lineage>
</organism>
<sequence length="72" mass="8092">MAGVVTSLFFTGDSAYCVHHGDETRTRSWVCRIDRQTGELTGVVFDCEKNVEDCSFDPYSRPTGWPGTWSEP</sequence>
<evidence type="ECO:0000313" key="2">
    <source>
        <dbReference type="Proteomes" id="UP001501074"/>
    </source>
</evidence>
<reference evidence="2" key="1">
    <citation type="journal article" date="2019" name="Int. J. Syst. Evol. Microbiol.">
        <title>The Global Catalogue of Microorganisms (GCM) 10K type strain sequencing project: providing services to taxonomists for standard genome sequencing and annotation.</title>
        <authorList>
            <consortium name="The Broad Institute Genomics Platform"/>
            <consortium name="The Broad Institute Genome Sequencing Center for Infectious Disease"/>
            <person name="Wu L."/>
            <person name="Ma J."/>
        </authorList>
    </citation>
    <scope>NUCLEOTIDE SEQUENCE [LARGE SCALE GENOMIC DNA]</scope>
    <source>
        <strain evidence="2">JCM 16902</strain>
    </source>
</reference>
<gene>
    <name evidence="1" type="ORF">GCM10022223_44490</name>
</gene>
<dbReference type="RefSeq" id="WP_231481159.1">
    <property type="nucleotide sequence ID" value="NZ_BAAAZO010000009.1"/>
</dbReference>
<keyword evidence="2" id="KW-1185">Reference proteome</keyword>
<accession>A0ABP6ZYV8</accession>
<proteinExistence type="predicted"/>
<comment type="caution">
    <text evidence="1">The sequence shown here is derived from an EMBL/GenBank/DDBJ whole genome shotgun (WGS) entry which is preliminary data.</text>
</comment>
<dbReference type="Proteomes" id="UP001501074">
    <property type="component" value="Unassembled WGS sequence"/>
</dbReference>
<dbReference type="EMBL" id="BAAAZO010000009">
    <property type="protein sequence ID" value="GAA3622616.1"/>
    <property type="molecule type" value="Genomic_DNA"/>
</dbReference>